<dbReference type="GO" id="GO:0003677">
    <property type="term" value="F:DNA binding"/>
    <property type="evidence" value="ECO:0007669"/>
    <property type="project" value="UniProtKB-KW"/>
</dbReference>
<dbReference type="EMBL" id="CP039712">
    <property type="protein sequence ID" value="QCI85795.1"/>
    <property type="molecule type" value="Genomic_DNA"/>
</dbReference>
<dbReference type="GO" id="GO:0003700">
    <property type="term" value="F:DNA-binding transcription factor activity"/>
    <property type="evidence" value="ECO:0007669"/>
    <property type="project" value="InterPro"/>
</dbReference>
<evidence type="ECO:0000256" key="1">
    <source>
        <dbReference type="ARBA" id="ARBA00023015"/>
    </source>
</evidence>
<protein>
    <submittedName>
        <fullName evidence="4">Helix-turn-helix transcriptional regulator</fullName>
    </submittedName>
</protein>
<dbReference type="PROSITE" id="PS50987">
    <property type="entry name" value="HTH_ARSR_2"/>
    <property type="match status" value="1"/>
</dbReference>
<evidence type="ECO:0000313" key="5">
    <source>
        <dbReference type="Proteomes" id="UP000298615"/>
    </source>
</evidence>
<evidence type="ECO:0000256" key="2">
    <source>
        <dbReference type="ARBA" id="ARBA00023125"/>
    </source>
</evidence>
<dbReference type="AlphaFoldDB" id="A0A4D7CNY4"/>
<keyword evidence="5" id="KW-1185">Reference proteome</keyword>
<dbReference type="OrthoDB" id="9794330at2"/>
<evidence type="ECO:0000313" key="4">
    <source>
        <dbReference type="EMBL" id="QCI85795.1"/>
    </source>
</evidence>
<dbReference type="CDD" id="cd00090">
    <property type="entry name" value="HTH_ARSR"/>
    <property type="match status" value="1"/>
</dbReference>
<sequence>MSKQVPPHSLAEWIPNVSQLYKVLGDNTRLRILTLLLKRELNVSEICAQLGLEQSTVSHQLRVLRENHIVTNRREGKIVYYSLEDQHVRDILVETFTHVAHTAQE</sequence>
<dbReference type="PANTHER" id="PTHR43132">
    <property type="entry name" value="ARSENICAL RESISTANCE OPERON REPRESSOR ARSR-RELATED"/>
    <property type="match status" value="1"/>
</dbReference>
<keyword evidence="3" id="KW-0804">Transcription</keyword>
<dbReference type="PANTHER" id="PTHR43132:SF6">
    <property type="entry name" value="HTH-TYPE TRANSCRIPTIONAL REPRESSOR CZRA"/>
    <property type="match status" value="1"/>
</dbReference>
<evidence type="ECO:0000256" key="3">
    <source>
        <dbReference type="ARBA" id="ARBA00023163"/>
    </source>
</evidence>
<reference evidence="4 5" key="1">
    <citation type="submission" date="2019-04" db="EMBL/GenBank/DDBJ databases">
        <title>Vagococcus sp. nov., isolated from faeces of yaks (Bos grunniens).</title>
        <authorList>
            <person name="Ge Y."/>
        </authorList>
    </citation>
    <scope>NUCLEOTIDE SEQUENCE [LARGE SCALE GENOMIC DNA]</scope>
    <source>
        <strain evidence="4 5">MN-17</strain>
    </source>
</reference>
<dbReference type="PRINTS" id="PR00778">
    <property type="entry name" value="HTHARSR"/>
</dbReference>
<dbReference type="InterPro" id="IPR011991">
    <property type="entry name" value="ArsR-like_HTH"/>
</dbReference>
<dbReference type="Proteomes" id="UP000298615">
    <property type="component" value="Chromosome"/>
</dbReference>
<dbReference type="RefSeq" id="WP_136952638.1">
    <property type="nucleotide sequence ID" value="NZ_CP039712.1"/>
</dbReference>
<dbReference type="InterPro" id="IPR036390">
    <property type="entry name" value="WH_DNA-bd_sf"/>
</dbReference>
<dbReference type="InterPro" id="IPR051011">
    <property type="entry name" value="Metal_resp_trans_reg"/>
</dbReference>
<proteinExistence type="predicted"/>
<accession>A0A4D7CNY4</accession>
<keyword evidence="2" id="KW-0238">DNA-binding</keyword>
<keyword evidence="1" id="KW-0805">Transcription regulation</keyword>
<dbReference type="SMART" id="SM00418">
    <property type="entry name" value="HTH_ARSR"/>
    <property type="match status" value="1"/>
</dbReference>
<dbReference type="InterPro" id="IPR036388">
    <property type="entry name" value="WH-like_DNA-bd_sf"/>
</dbReference>
<dbReference type="Gene3D" id="1.10.10.10">
    <property type="entry name" value="Winged helix-like DNA-binding domain superfamily/Winged helix DNA-binding domain"/>
    <property type="match status" value="1"/>
</dbReference>
<organism evidence="4 5">
    <name type="scientific">Vagococcus zengguangii</name>
    <dbReference type="NCBI Taxonomy" id="2571750"/>
    <lineage>
        <taxon>Bacteria</taxon>
        <taxon>Bacillati</taxon>
        <taxon>Bacillota</taxon>
        <taxon>Bacilli</taxon>
        <taxon>Lactobacillales</taxon>
        <taxon>Enterococcaceae</taxon>
        <taxon>Vagococcus</taxon>
    </lineage>
</organism>
<dbReference type="Pfam" id="PF01022">
    <property type="entry name" value="HTH_5"/>
    <property type="match status" value="1"/>
</dbReference>
<name>A0A4D7CNY4_9ENTE</name>
<dbReference type="NCBIfam" id="NF033788">
    <property type="entry name" value="HTH_metalloreg"/>
    <property type="match status" value="1"/>
</dbReference>
<gene>
    <name evidence="4" type="ORF">FA707_01910</name>
</gene>
<dbReference type="KEGG" id="vao:FA707_01910"/>
<dbReference type="InterPro" id="IPR001845">
    <property type="entry name" value="HTH_ArsR_DNA-bd_dom"/>
</dbReference>
<dbReference type="SUPFAM" id="SSF46785">
    <property type="entry name" value="Winged helix' DNA-binding domain"/>
    <property type="match status" value="1"/>
</dbReference>